<comment type="caution">
    <text evidence="1">The sequence shown here is derived from an EMBL/GenBank/DDBJ whole genome shotgun (WGS) entry which is preliminary data.</text>
</comment>
<organism evidence="1 2">
    <name type="scientific">Solea senegalensis</name>
    <name type="common">Senegalese sole</name>
    <dbReference type="NCBI Taxonomy" id="28829"/>
    <lineage>
        <taxon>Eukaryota</taxon>
        <taxon>Metazoa</taxon>
        <taxon>Chordata</taxon>
        <taxon>Craniata</taxon>
        <taxon>Vertebrata</taxon>
        <taxon>Euteleostomi</taxon>
        <taxon>Actinopterygii</taxon>
        <taxon>Neopterygii</taxon>
        <taxon>Teleostei</taxon>
        <taxon>Neoteleostei</taxon>
        <taxon>Acanthomorphata</taxon>
        <taxon>Carangaria</taxon>
        <taxon>Pleuronectiformes</taxon>
        <taxon>Pleuronectoidei</taxon>
        <taxon>Soleidae</taxon>
        <taxon>Solea</taxon>
    </lineage>
</organism>
<evidence type="ECO:0000313" key="2">
    <source>
        <dbReference type="Proteomes" id="UP000693946"/>
    </source>
</evidence>
<dbReference type="EMBL" id="JAGKHQ010000020">
    <property type="protein sequence ID" value="KAG7479586.1"/>
    <property type="molecule type" value="Genomic_DNA"/>
</dbReference>
<evidence type="ECO:0000313" key="1">
    <source>
        <dbReference type="EMBL" id="KAG7479586.1"/>
    </source>
</evidence>
<dbReference type="Proteomes" id="UP000693946">
    <property type="component" value="Linkage Group LG8"/>
</dbReference>
<keyword evidence="2" id="KW-1185">Reference proteome</keyword>
<dbReference type="PANTHER" id="PTHR17609:SF3">
    <property type="entry name" value="SAP DOMAIN-CONTAINING PROTEIN"/>
    <property type="match status" value="1"/>
</dbReference>
<proteinExistence type="predicted"/>
<dbReference type="AlphaFoldDB" id="A0AAV6Q0W8"/>
<protein>
    <submittedName>
        <fullName evidence="1">Uncharacterized protein</fullName>
    </submittedName>
</protein>
<dbReference type="PANTHER" id="PTHR17609">
    <property type="entry name" value="HMG DOMAIN-CONTAINING PROTEIN 3"/>
    <property type="match status" value="1"/>
</dbReference>
<dbReference type="InterPro" id="IPR039598">
    <property type="entry name" value="HMGXB3"/>
</dbReference>
<gene>
    <name evidence="1" type="ORF">JOB18_029428</name>
</gene>
<accession>A0AAV6Q0W8</accession>
<reference evidence="1 2" key="1">
    <citation type="journal article" date="2021" name="Sci. Rep.">
        <title>Chromosome anchoring in Senegalese sole (Solea senegalensis) reveals sex-associated markers and genome rearrangements in flatfish.</title>
        <authorList>
            <person name="Guerrero-Cozar I."/>
            <person name="Gomez-Garrido J."/>
            <person name="Berbel C."/>
            <person name="Martinez-Blanch J.F."/>
            <person name="Alioto T."/>
            <person name="Claros M.G."/>
            <person name="Gagnaire P.A."/>
            <person name="Manchado M."/>
        </authorList>
    </citation>
    <scope>NUCLEOTIDE SEQUENCE [LARGE SCALE GENOMIC DNA]</scope>
    <source>
        <strain evidence="1">Sse05_10M</strain>
    </source>
</reference>
<sequence length="315" mass="35331">MMHFSILTKGATFHRTTITPSLFGCPLCPRFRTTKDKASKRHVNRHIEMGVQVQDTLICRCNMPCRDRGHYHCLYCAITILRKEDLYSHLSRCQNSPPPPANLSSALLSSLSLPPSHFLLSEPLKDSVAPVVSVEHSNTLPPSVTSVSVQPFYAHSSTPSPQLLTLSEKSFQLPTGKPSEPPPKEAVDLGYSLNYGINTATEEILKHEVLEELLECKFFTKSTVAVCKKRQKEAEEAHAALCVLVEHDGSQDQICLSVHEPTISHFCSLGRVVVTYDNKKHTWHCPCVKVNTSCPHKDIAKWHLLQTQKKLFTWL</sequence>
<name>A0AAV6Q0W8_SOLSE</name>